<keyword evidence="3 6" id="KW-0238">DNA-binding</keyword>
<sequence length="306" mass="33557">MDKALEQFAAVADAGSFMAAAEILHISQPALSYNIKRLEQSLGVDLFIRSVRGVQLTPYGETLYNSALFMSRLHSNALATIARQKAELEEGISIGTGYSTWILLLKDFVIEHFKAHPAAPINVSIGNMMRCMDQLIAGDIALFMGHRIDHLKPGLAVDFIPLGLATDGYFVREGHPLLERAHSIDEVRVFPTTMANPTDARQKRLTSGAGAQNLDGIGHAFACNSMDACISFALNTDAVLIHSDVLRDYFIKQGLREVKIDPPSPRRQAVMGFYVLPDGRTKPKIQEIIRSISRRAEAAGLFPPAT</sequence>
<reference evidence="6 7" key="1">
    <citation type="submission" date="2023-07" db="EMBL/GenBank/DDBJ databases">
        <title>Sorghum-associated microbial communities from plants grown in Nebraska, USA.</title>
        <authorList>
            <person name="Schachtman D."/>
        </authorList>
    </citation>
    <scope>NUCLEOTIDE SEQUENCE [LARGE SCALE GENOMIC DNA]</scope>
    <source>
        <strain evidence="6 7">DS1307</strain>
    </source>
</reference>
<dbReference type="PROSITE" id="PS50931">
    <property type="entry name" value="HTH_LYSR"/>
    <property type="match status" value="1"/>
</dbReference>
<comment type="caution">
    <text evidence="6">The sequence shown here is derived from an EMBL/GenBank/DDBJ whole genome shotgun (WGS) entry which is preliminary data.</text>
</comment>
<evidence type="ECO:0000256" key="3">
    <source>
        <dbReference type="ARBA" id="ARBA00023125"/>
    </source>
</evidence>
<keyword evidence="2" id="KW-0805">Transcription regulation</keyword>
<dbReference type="SUPFAM" id="SSF53850">
    <property type="entry name" value="Periplasmic binding protein-like II"/>
    <property type="match status" value="1"/>
</dbReference>
<organism evidence="6 7">
    <name type="scientific">Neorhizobium huautlense</name>
    <dbReference type="NCBI Taxonomy" id="67774"/>
    <lineage>
        <taxon>Bacteria</taxon>
        <taxon>Pseudomonadati</taxon>
        <taxon>Pseudomonadota</taxon>
        <taxon>Alphaproteobacteria</taxon>
        <taxon>Hyphomicrobiales</taxon>
        <taxon>Rhizobiaceae</taxon>
        <taxon>Rhizobium/Agrobacterium group</taxon>
        <taxon>Neorhizobium</taxon>
    </lineage>
</organism>
<accession>A0ABT9PS23</accession>
<evidence type="ECO:0000256" key="1">
    <source>
        <dbReference type="ARBA" id="ARBA00009437"/>
    </source>
</evidence>
<keyword evidence="7" id="KW-1185">Reference proteome</keyword>
<name>A0ABT9PS23_9HYPH</name>
<evidence type="ECO:0000256" key="2">
    <source>
        <dbReference type="ARBA" id="ARBA00023015"/>
    </source>
</evidence>
<proteinExistence type="inferred from homology"/>
<dbReference type="Pfam" id="PF00126">
    <property type="entry name" value="HTH_1"/>
    <property type="match status" value="1"/>
</dbReference>
<gene>
    <name evidence="6" type="ORF">J2T09_002015</name>
</gene>
<dbReference type="Gene3D" id="1.10.10.10">
    <property type="entry name" value="Winged helix-like DNA-binding domain superfamily/Winged helix DNA-binding domain"/>
    <property type="match status" value="1"/>
</dbReference>
<dbReference type="RefSeq" id="WP_306833806.1">
    <property type="nucleotide sequence ID" value="NZ_JAUSRF010000005.1"/>
</dbReference>
<protein>
    <submittedName>
        <fullName evidence="6">DNA-binding transcriptional LysR family regulator</fullName>
    </submittedName>
</protein>
<dbReference type="PRINTS" id="PR00039">
    <property type="entry name" value="HTHLYSR"/>
</dbReference>
<dbReference type="EMBL" id="JAUSRF010000005">
    <property type="protein sequence ID" value="MDP9837263.1"/>
    <property type="molecule type" value="Genomic_DNA"/>
</dbReference>
<dbReference type="PANTHER" id="PTHR30126">
    <property type="entry name" value="HTH-TYPE TRANSCRIPTIONAL REGULATOR"/>
    <property type="match status" value="1"/>
</dbReference>
<feature type="domain" description="HTH lysR-type" evidence="5">
    <location>
        <begin position="1"/>
        <end position="57"/>
    </location>
</feature>
<evidence type="ECO:0000256" key="4">
    <source>
        <dbReference type="ARBA" id="ARBA00023163"/>
    </source>
</evidence>
<keyword evidence="4" id="KW-0804">Transcription</keyword>
<dbReference type="InterPro" id="IPR000847">
    <property type="entry name" value="LysR_HTH_N"/>
</dbReference>
<dbReference type="Proteomes" id="UP001241472">
    <property type="component" value="Unassembled WGS sequence"/>
</dbReference>
<dbReference type="GO" id="GO:0003677">
    <property type="term" value="F:DNA binding"/>
    <property type="evidence" value="ECO:0007669"/>
    <property type="project" value="UniProtKB-KW"/>
</dbReference>
<dbReference type="InterPro" id="IPR036390">
    <property type="entry name" value="WH_DNA-bd_sf"/>
</dbReference>
<dbReference type="InterPro" id="IPR036388">
    <property type="entry name" value="WH-like_DNA-bd_sf"/>
</dbReference>
<dbReference type="Pfam" id="PF03466">
    <property type="entry name" value="LysR_substrate"/>
    <property type="match status" value="1"/>
</dbReference>
<evidence type="ECO:0000313" key="6">
    <source>
        <dbReference type="EMBL" id="MDP9837263.1"/>
    </source>
</evidence>
<dbReference type="PANTHER" id="PTHR30126:SF97">
    <property type="entry name" value="HTH-TYPE TRANSCRIPTIONAL REGULATOR ABGR"/>
    <property type="match status" value="1"/>
</dbReference>
<dbReference type="InterPro" id="IPR005119">
    <property type="entry name" value="LysR_subst-bd"/>
</dbReference>
<evidence type="ECO:0000259" key="5">
    <source>
        <dbReference type="PROSITE" id="PS50931"/>
    </source>
</evidence>
<comment type="similarity">
    <text evidence="1">Belongs to the LysR transcriptional regulatory family.</text>
</comment>
<evidence type="ECO:0000313" key="7">
    <source>
        <dbReference type="Proteomes" id="UP001241472"/>
    </source>
</evidence>
<dbReference type="Gene3D" id="3.40.190.290">
    <property type="match status" value="1"/>
</dbReference>
<dbReference type="SUPFAM" id="SSF46785">
    <property type="entry name" value="Winged helix' DNA-binding domain"/>
    <property type="match status" value="1"/>
</dbReference>